<sequence length="482" mass="52393">MFSRLLHSTRSILSQSKPTTNLPLKSTPDQQLQTELIQALEGGMVATRSQDHTLDDVDVQDLVDQTPLSTRSKKRKVDGGEDVTPDQAASKKRKRTSSKDGAAATTNPSTPAEDTSVKRSIRKRIDDGDNEPSQGGIGVSKTKKLTGSASIASKDPYKNRLYGDGDEGSRLSVADGLQEERMPELGAQRDNKDVIPYSTTPQTTKRRRKPPKTQEVTQGFLGKVGVSEDKFSKIVNGKAPPAVKATKKRFGSEDIEIPITVSQGAKVEHVVDEVQSEAHGDSEDEAPETVTASAGLEKARAKALEAAETVARFEADQKIKRKERDSRLKTQAKSAKKYTKLQGSRAKSPDLENALPEATTSENIQKSGAKAKVSAKAPLPSLLPDEILAAEPIVRPPTPPPSASKTAVNRKQKFLDVDSRPLKDVKRGNLKIRVLQQEQGSLPPKASQTSKALRESWLAGRPGFKGNVVVPRRKLGNRFVRK</sequence>
<dbReference type="Proteomes" id="UP001590951">
    <property type="component" value="Unassembled WGS sequence"/>
</dbReference>
<feature type="region of interest" description="Disordered" evidence="1">
    <location>
        <begin position="56"/>
        <end position="221"/>
    </location>
</feature>
<evidence type="ECO:0000256" key="1">
    <source>
        <dbReference type="SAM" id="MobiDB-lite"/>
    </source>
</evidence>
<dbReference type="Pfam" id="PF08297">
    <property type="entry name" value="U3_snoRNA_assoc"/>
    <property type="match status" value="1"/>
</dbReference>
<protein>
    <submittedName>
        <fullName evidence="2">Uncharacterized protein</fullName>
    </submittedName>
</protein>
<evidence type="ECO:0000313" key="3">
    <source>
        <dbReference type="Proteomes" id="UP001590951"/>
    </source>
</evidence>
<proteinExistence type="predicted"/>
<keyword evidence="3" id="KW-1185">Reference proteome</keyword>
<feature type="compositionally biased region" description="Basic and acidic residues" evidence="1">
    <location>
        <begin position="155"/>
        <end position="169"/>
    </location>
</feature>
<feature type="region of interest" description="Disordered" evidence="1">
    <location>
        <begin position="316"/>
        <end position="369"/>
    </location>
</feature>
<name>A0ABR4BE45_9LECA</name>
<feature type="compositionally biased region" description="Basic and acidic residues" evidence="1">
    <location>
        <begin position="316"/>
        <end position="328"/>
    </location>
</feature>
<dbReference type="InterPro" id="IPR013268">
    <property type="entry name" value="UTP16"/>
</dbReference>
<reference evidence="2 3" key="1">
    <citation type="submission" date="2024-09" db="EMBL/GenBank/DDBJ databases">
        <title>Rethinking Asexuality: The Enigmatic Case of Functional Sexual Genes in Lepraria (Stereocaulaceae).</title>
        <authorList>
            <person name="Doellman M."/>
            <person name="Sun Y."/>
            <person name="Barcenas-Pena A."/>
            <person name="Lumbsch H.T."/>
            <person name="Grewe F."/>
        </authorList>
    </citation>
    <scope>NUCLEOTIDE SEQUENCE [LARGE SCALE GENOMIC DNA]</scope>
    <source>
        <strain evidence="2 3">Grewe 0041</strain>
    </source>
</reference>
<evidence type="ECO:0000313" key="2">
    <source>
        <dbReference type="EMBL" id="KAL2056111.1"/>
    </source>
</evidence>
<gene>
    <name evidence="2" type="ORF">ABVK25_003754</name>
</gene>
<comment type="caution">
    <text evidence="2">The sequence shown here is derived from an EMBL/GenBank/DDBJ whole genome shotgun (WGS) entry which is preliminary data.</text>
</comment>
<feature type="region of interest" description="Disordered" evidence="1">
    <location>
        <begin position="1"/>
        <end position="29"/>
    </location>
</feature>
<feature type="compositionally biased region" description="Polar residues" evidence="1">
    <location>
        <begin position="104"/>
        <end position="113"/>
    </location>
</feature>
<feature type="compositionally biased region" description="Basic and acidic residues" evidence="1">
    <location>
        <begin position="178"/>
        <end position="193"/>
    </location>
</feature>
<accession>A0ABR4BE45</accession>
<dbReference type="EMBL" id="JBHFEH010000009">
    <property type="protein sequence ID" value="KAL2056111.1"/>
    <property type="molecule type" value="Genomic_DNA"/>
</dbReference>
<organism evidence="2 3">
    <name type="scientific">Lepraria finkii</name>
    <dbReference type="NCBI Taxonomy" id="1340010"/>
    <lineage>
        <taxon>Eukaryota</taxon>
        <taxon>Fungi</taxon>
        <taxon>Dikarya</taxon>
        <taxon>Ascomycota</taxon>
        <taxon>Pezizomycotina</taxon>
        <taxon>Lecanoromycetes</taxon>
        <taxon>OSLEUM clade</taxon>
        <taxon>Lecanoromycetidae</taxon>
        <taxon>Lecanorales</taxon>
        <taxon>Lecanorineae</taxon>
        <taxon>Stereocaulaceae</taxon>
        <taxon>Lepraria</taxon>
    </lineage>
</organism>